<keyword evidence="2" id="KW-0472">Membrane</keyword>
<evidence type="ECO:0000313" key="4">
    <source>
        <dbReference type="Proteomes" id="UP001500622"/>
    </source>
</evidence>
<feature type="region of interest" description="Disordered" evidence="1">
    <location>
        <begin position="1"/>
        <end position="20"/>
    </location>
</feature>
<keyword evidence="4" id="KW-1185">Reference proteome</keyword>
<dbReference type="InterPro" id="IPR022062">
    <property type="entry name" value="DUF3618"/>
</dbReference>
<feature type="transmembrane region" description="Helical" evidence="2">
    <location>
        <begin position="83"/>
        <end position="102"/>
    </location>
</feature>
<evidence type="ECO:0000313" key="3">
    <source>
        <dbReference type="EMBL" id="GAA4418937.1"/>
    </source>
</evidence>
<evidence type="ECO:0008006" key="5">
    <source>
        <dbReference type="Google" id="ProtNLM"/>
    </source>
</evidence>
<organism evidence="3 4">
    <name type="scientific">Georgenia halophila</name>
    <dbReference type="NCBI Taxonomy" id="620889"/>
    <lineage>
        <taxon>Bacteria</taxon>
        <taxon>Bacillati</taxon>
        <taxon>Actinomycetota</taxon>
        <taxon>Actinomycetes</taxon>
        <taxon>Micrococcales</taxon>
        <taxon>Bogoriellaceae</taxon>
        <taxon>Georgenia</taxon>
    </lineage>
</organism>
<reference evidence="4" key="1">
    <citation type="journal article" date="2019" name="Int. J. Syst. Evol. Microbiol.">
        <title>The Global Catalogue of Microorganisms (GCM) 10K type strain sequencing project: providing services to taxonomists for standard genome sequencing and annotation.</title>
        <authorList>
            <consortium name="The Broad Institute Genomics Platform"/>
            <consortium name="The Broad Institute Genome Sequencing Center for Infectious Disease"/>
            <person name="Wu L."/>
            <person name="Ma J."/>
        </authorList>
    </citation>
    <scope>NUCLEOTIDE SEQUENCE [LARGE SCALE GENOMIC DNA]</scope>
    <source>
        <strain evidence="4">JCM 17810</strain>
    </source>
</reference>
<sequence length="105" mass="11247">MSRQSTDNGPGAPQPPKRTIPEIEAQLAKSRLELTNAVDELSDRLDPRMQVEAAKSQLRDLVGLASERAKSFKEDVTSGDPKSIGIVVVGVAAVGVVIAVSLRRR</sequence>
<keyword evidence="2" id="KW-1133">Transmembrane helix</keyword>
<dbReference type="EMBL" id="BAABGN010000002">
    <property type="protein sequence ID" value="GAA4418937.1"/>
    <property type="molecule type" value="Genomic_DNA"/>
</dbReference>
<proteinExistence type="predicted"/>
<dbReference type="RefSeq" id="WP_345215285.1">
    <property type="nucleotide sequence ID" value="NZ_BAABGN010000002.1"/>
</dbReference>
<keyword evidence="2" id="KW-0812">Transmembrane</keyword>
<protein>
    <recommendedName>
        <fullName evidence="5">DUF3618 domain-containing protein</fullName>
    </recommendedName>
</protein>
<evidence type="ECO:0000256" key="2">
    <source>
        <dbReference type="SAM" id="Phobius"/>
    </source>
</evidence>
<name>A0ABP8KZR7_9MICO</name>
<gene>
    <name evidence="3" type="ORF">GCM10023169_09100</name>
</gene>
<accession>A0ABP8KZR7</accession>
<dbReference type="Pfam" id="PF12277">
    <property type="entry name" value="DUF3618"/>
    <property type="match status" value="1"/>
</dbReference>
<comment type="caution">
    <text evidence="3">The sequence shown here is derived from an EMBL/GenBank/DDBJ whole genome shotgun (WGS) entry which is preliminary data.</text>
</comment>
<evidence type="ECO:0000256" key="1">
    <source>
        <dbReference type="SAM" id="MobiDB-lite"/>
    </source>
</evidence>
<dbReference type="Proteomes" id="UP001500622">
    <property type="component" value="Unassembled WGS sequence"/>
</dbReference>